<sequence>MTIDIMMPFYGRFDHLREAVGSVLAQTDPDWRLVVIDDVYPDPAPGAWVAAIDDPRVHYRRNAVNLGVGGNFRECVRLIEHERAVLMGCDDRMHTGYVATVRELVAAHPGAAIVQPGVDVIDAEGAVHEPLADRVKGFIRFGGTGPREFSGEKLATSLLTGNWAYFPSVLWRAEDLRRYGFREGFEVVQDLALMLDIVFDGGGMLLDDTVCFSYRRHAASVSAVTGPDGAKFAEERALFAEAAARAKAAGWPRAARAARAHLTSRLNALSELPAALRAHDPAGRKALLRHVVSR</sequence>
<protein>
    <submittedName>
        <fullName evidence="2">Glycosyltransferase</fullName>
        <ecNumber evidence="2">2.4.-.-</ecNumber>
    </submittedName>
</protein>
<dbReference type="EMBL" id="JANLCK010000003">
    <property type="protein sequence ID" value="MCS5725632.1"/>
    <property type="molecule type" value="Genomic_DNA"/>
</dbReference>
<dbReference type="Proteomes" id="UP001165587">
    <property type="component" value="Unassembled WGS sequence"/>
</dbReference>
<dbReference type="EC" id="2.4.-.-" evidence="2"/>
<dbReference type="PANTHER" id="PTHR43685">
    <property type="entry name" value="GLYCOSYLTRANSFERASE"/>
    <property type="match status" value="1"/>
</dbReference>
<dbReference type="RefSeq" id="WP_259526181.1">
    <property type="nucleotide sequence ID" value="NZ_JANLCK010000003.1"/>
</dbReference>
<dbReference type="SUPFAM" id="SSF53448">
    <property type="entry name" value="Nucleotide-diphospho-sugar transferases"/>
    <property type="match status" value="1"/>
</dbReference>
<evidence type="ECO:0000313" key="3">
    <source>
        <dbReference type="Proteomes" id="UP001165587"/>
    </source>
</evidence>
<dbReference type="InterPro" id="IPR050834">
    <property type="entry name" value="Glycosyltransf_2"/>
</dbReference>
<gene>
    <name evidence="2" type="ORF">N1028_06955</name>
</gene>
<dbReference type="PANTHER" id="PTHR43685:SF2">
    <property type="entry name" value="GLYCOSYLTRANSFERASE 2-LIKE DOMAIN-CONTAINING PROTEIN"/>
    <property type="match status" value="1"/>
</dbReference>
<organism evidence="2 3">
    <name type="scientific">Herbiconiux oxytropis</name>
    <dbReference type="NCBI Taxonomy" id="2970915"/>
    <lineage>
        <taxon>Bacteria</taxon>
        <taxon>Bacillati</taxon>
        <taxon>Actinomycetota</taxon>
        <taxon>Actinomycetes</taxon>
        <taxon>Micrococcales</taxon>
        <taxon>Microbacteriaceae</taxon>
        <taxon>Herbiconiux</taxon>
    </lineage>
</organism>
<comment type="caution">
    <text evidence="2">The sequence shown here is derived from an EMBL/GenBank/DDBJ whole genome shotgun (WGS) entry which is preliminary data.</text>
</comment>
<dbReference type="InterPro" id="IPR029044">
    <property type="entry name" value="Nucleotide-diphossugar_trans"/>
</dbReference>
<dbReference type="Gene3D" id="3.90.550.10">
    <property type="entry name" value="Spore Coat Polysaccharide Biosynthesis Protein SpsA, Chain A"/>
    <property type="match status" value="1"/>
</dbReference>
<feature type="domain" description="Glycosyltransferase 2-like" evidence="1">
    <location>
        <begin position="5"/>
        <end position="125"/>
    </location>
</feature>
<keyword evidence="2" id="KW-0808">Transferase</keyword>
<evidence type="ECO:0000259" key="1">
    <source>
        <dbReference type="Pfam" id="PF00535"/>
    </source>
</evidence>
<dbReference type="GO" id="GO:0016757">
    <property type="term" value="F:glycosyltransferase activity"/>
    <property type="evidence" value="ECO:0007669"/>
    <property type="project" value="UniProtKB-KW"/>
</dbReference>
<accession>A0AA42BT96</accession>
<keyword evidence="2" id="KW-0328">Glycosyltransferase</keyword>
<reference evidence="2" key="1">
    <citation type="submission" date="2022-08" db="EMBL/GenBank/DDBJ databases">
        <authorList>
            <person name="Deng Y."/>
            <person name="Han X.-F."/>
            <person name="Zhang Y.-Q."/>
        </authorList>
    </citation>
    <scope>NUCLEOTIDE SEQUENCE</scope>
    <source>
        <strain evidence="2">CPCC 203407</strain>
    </source>
</reference>
<keyword evidence="3" id="KW-1185">Reference proteome</keyword>
<dbReference type="AlphaFoldDB" id="A0AA42BT96"/>
<evidence type="ECO:0000313" key="2">
    <source>
        <dbReference type="EMBL" id="MCS5725632.1"/>
    </source>
</evidence>
<dbReference type="InterPro" id="IPR001173">
    <property type="entry name" value="Glyco_trans_2-like"/>
</dbReference>
<name>A0AA42BT96_9MICO</name>
<proteinExistence type="predicted"/>
<dbReference type="Pfam" id="PF00535">
    <property type="entry name" value="Glycos_transf_2"/>
    <property type="match status" value="1"/>
</dbReference>